<feature type="repeat" description="WD" evidence="1">
    <location>
        <begin position="292"/>
        <end position="323"/>
    </location>
</feature>
<dbReference type="PANTHER" id="PTHR19879">
    <property type="entry name" value="TRANSCRIPTION INITIATION FACTOR TFIID"/>
    <property type="match status" value="1"/>
</dbReference>
<sequence length="413" mass="45543">MTENDSPSSEAFHQPAVPAPAEIIVPQAPLEPESTSAAAFTPQWPPAPMPQVSPDALPPSMPYAFPVSSSRGKIKRRNILLRAGSLVALTGLSTLIGGPMALHWLVRHLPPHPALRYEGHWNGVYALAWSPDGSRIASVGREGRFHIWGPRTAQTLFTSPEIEYQFSAFNYAALAWSPDARFLAFSWADQQIQVWNVTAQHQQLSYGDSVIVSWSPNGNYLATIFHFGQSSTFCIWEALTGKKLFTQDRVEVCAINALTWSPDSTYIAFASDDKLNSVQIWKALSAEQFPGYTRHRGNVSSLSWSPDGTYIVSAETDHTVQVWHPVAGHRLTYRGHADQVYVASWSPNGKYIASASADRTVQVWHPATGKCLFTYQGHPYDVTSMVWSPDSKSIASASSSLPDVHVWNLPTNL</sequence>
<feature type="repeat" description="WD" evidence="1">
    <location>
        <begin position="173"/>
        <end position="205"/>
    </location>
</feature>
<dbReference type="InterPro" id="IPR036322">
    <property type="entry name" value="WD40_repeat_dom_sf"/>
</dbReference>
<proteinExistence type="predicted"/>
<feature type="region of interest" description="Disordered" evidence="2">
    <location>
        <begin position="1"/>
        <end position="26"/>
    </location>
</feature>
<dbReference type="SUPFAM" id="SSF50978">
    <property type="entry name" value="WD40 repeat-like"/>
    <property type="match status" value="1"/>
</dbReference>
<keyword evidence="3" id="KW-0472">Membrane</keyword>
<protein>
    <recommendedName>
        <fullName evidence="6">Translation initiation factor beta propellor-like domain-containing protein</fullName>
    </recommendedName>
</protein>
<feature type="repeat" description="WD" evidence="1">
    <location>
        <begin position="117"/>
        <end position="158"/>
    </location>
</feature>
<name>A0ABQ3V772_9CHLR</name>
<feature type="compositionally biased region" description="Low complexity" evidence="2">
    <location>
        <begin position="14"/>
        <end position="26"/>
    </location>
</feature>
<evidence type="ECO:0000256" key="1">
    <source>
        <dbReference type="PROSITE-ProRule" id="PRU00221"/>
    </source>
</evidence>
<dbReference type="CDD" id="cd00200">
    <property type="entry name" value="WD40"/>
    <property type="match status" value="1"/>
</dbReference>
<keyword evidence="5" id="KW-1185">Reference proteome</keyword>
<feature type="compositionally biased region" description="Polar residues" evidence="2">
    <location>
        <begin position="1"/>
        <end position="11"/>
    </location>
</feature>
<dbReference type="InterPro" id="IPR015943">
    <property type="entry name" value="WD40/YVTN_repeat-like_dom_sf"/>
</dbReference>
<keyword evidence="1" id="KW-0853">WD repeat</keyword>
<evidence type="ECO:0008006" key="6">
    <source>
        <dbReference type="Google" id="ProtNLM"/>
    </source>
</evidence>
<keyword evidence="3" id="KW-0812">Transmembrane</keyword>
<dbReference type="RefSeq" id="WP_201377099.1">
    <property type="nucleotide sequence ID" value="NZ_BNJG01000009.1"/>
</dbReference>
<reference evidence="4 5" key="1">
    <citation type="journal article" date="2021" name="Int. J. Syst. Evol. Microbiol.">
        <title>Reticulibacter mediterranei gen. nov., sp. nov., within the new family Reticulibacteraceae fam. nov., and Ktedonospora formicarum gen. nov., sp. nov., Ktedonobacter robiniae sp. nov., Dictyobacter formicarum sp. nov. and Dictyobacter arantiisoli sp. nov., belonging to the class Ktedonobacteria.</title>
        <authorList>
            <person name="Yabe S."/>
            <person name="Zheng Y."/>
            <person name="Wang C.M."/>
            <person name="Sakai Y."/>
            <person name="Abe K."/>
            <person name="Yokota A."/>
            <person name="Donadio S."/>
            <person name="Cavaletti L."/>
            <person name="Monciardini P."/>
        </authorList>
    </citation>
    <scope>NUCLEOTIDE SEQUENCE [LARGE SCALE GENOMIC DNA]</scope>
    <source>
        <strain evidence="4 5">SOSP1-30</strain>
    </source>
</reference>
<dbReference type="PROSITE" id="PS50294">
    <property type="entry name" value="WD_REPEATS_REGION"/>
    <property type="match status" value="4"/>
</dbReference>
<feature type="repeat" description="WD" evidence="1">
    <location>
        <begin position="375"/>
        <end position="413"/>
    </location>
</feature>
<gene>
    <name evidence="4" type="ORF">KSB_95810</name>
</gene>
<comment type="caution">
    <text evidence="4">The sequence shown here is derived from an EMBL/GenBank/DDBJ whole genome shotgun (WGS) entry which is preliminary data.</text>
</comment>
<evidence type="ECO:0000313" key="4">
    <source>
        <dbReference type="EMBL" id="GHO61106.1"/>
    </source>
</evidence>
<dbReference type="PANTHER" id="PTHR19879:SF9">
    <property type="entry name" value="TRANSCRIPTION INITIATION FACTOR TFIID SUBUNIT 5"/>
    <property type="match status" value="1"/>
</dbReference>
<dbReference type="Pfam" id="PF07676">
    <property type="entry name" value="PD40"/>
    <property type="match status" value="1"/>
</dbReference>
<dbReference type="Gene3D" id="2.130.10.10">
    <property type="entry name" value="YVTN repeat-like/Quinoprotein amine dehydrogenase"/>
    <property type="match status" value="3"/>
</dbReference>
<dbReference type="InterPro" id="IPR011659">
    <property type="entry name" value="WD40"/>
</dbReference>
<evidence type="ECO:0000256" key="3">
    <source>
        <dbReference type="SAM" id="Phobius"/>
    </source>
</evidence>
<dbReference type="SMART" id="SM00320">
    <property type="entry name" value="WD40"/>
    <property type="match status" value="6"/>
</dbReference>
<dbReference type="PROSITE" id="PS50082">
    <property type="entry name" value="WD_REPEATS_2"/>
    <property type="match status" value="5"/>
</dbReference>
<dbReference type="Pfam" id="PF00400">
    <property type="entry name" value="WD40"/>
    <property type="match status" value="4"/>
</dbReference>
<keyword evidence="3" id="KW-1133">Transmembrane helix</keyword>
<organism evidence="4 5">
    <name type="scientific">Ktedonobacter robiniae</name>
    <dbReference type="NCBI Taxonomy" id="2778365"/>
    <lineage>
        <taxon>Bacteria</taxon>
        <taxon>Bacillati</taxon>
        <taxon>Chloroflexota</taxon>
        <taxon>Ktedonobacteria</taxon>
        <taxon>Ktedonobacterales</taxon>
        <taxon>Ktedonobacteraceae</taxon>
        <taxon>Ktedonobacter</taxon>
    </lineage>
</organism>
<feature type="transmembrane region" description="Helical" evidence="3">
    <location>
        <begin position="79"/>
        <end position="106"/>
    </location>
</feature>
<feature type="repeat" description="WD" evidence="1">
    <location>
        <begin position="333"/>
        <end position="374"/>
    </location>
</feature>
<dbReference type="Proteomes" id="UP000654345">
    <property type="component" value="Unassembled WGS sequence"/>
</dbReference>
<accession>A0ABQ3V772</accession>
<evidence type="ECO:0000256" key="2">
    <source>
        <dbReference type="SAM" id="MobiDB-lite"/>
    </source>
</evidence>
<evidence type="ECO:0000313" key="5">
    <source>
        <dbReference type="Proteomes" id="UP000654345"/>
    </source>
</evidence>
<dbReference type="EMBL" id="BNJG01000009">
    <property type="protein sequence ID" value="GHO61106.1"/>
    <property type="molecule type" value="Genomic_DNA"/>
</dbReference>
<dbReference type="InterPro" id="IPR001680">
    <property type="entry name" value="WD40_rpt"/>
</dbReference>